<dbReference type="PANTHER" id="PTHR43464:SF19">
    <property type="entry name" value="UBIQUINONE BIOSYNTHESIS O-METHYLTRANSFERASE, MITOCHONDRIAL"/>
    <property type="match status" value="1"/>
</dbReference>
<keyword evidence="2 5" id="KW-0808">Transferase</keyword>
<keyword evidence="1 5" id="KW-0489">Methyltransferase</keyword>
<dbReference type="SUPFAM" id="SSF53335">
    <property type="entry name" value="S-adenosyl-L-methionine-dependent methyltransferases"/>
    <property type="match status" value="1"/>
</dbReference>
<keyword evidence="6" id="KW-1185">Reference proteome</keyword>
<evidence type="ECO:0000256" key="3">
    <source>
        <dbReference type="ARBA" id="ARBA00022691"/>
    </source>
</evidence>
<evidence type="ECO:0000256" key="2">
    <source>
        <dbReference type="ARBA" id="ARBA00022679"/>
    </source>
</evidence>
<dbReference type="PANTHER" id="PTHR43464">
    <property type="entry name" value="METHYLTRANSFERASE"/>
    <property type="match status" value="1"/>
</dbReference>
<dbReference type="InterPro" id="IPR013216">
    <property type="entry name" value="Methyltransf_11"/>
</dbReference>
<dbReference type="EMBL" id="CP046910">
    <property type="protein sequence ID" value="QGZ57734.1"/>
    <property type="molecule type" value="Genomic_DNA"/>
</dbReference>
<dbReference type="KEGG" id="pacp:FAZ97_22875"/>
<dbReference type="Gene3D" id="3.40.50.150">
    <property type="entry name" value="Vaccinia Virus protein VP39"/>
    <property type="match status" value="1"/>
</dbReference>
<dbReference type="GO" id="GO:0032259">
    <property type="term" value="P:methylation"/>
    <property type="evidence" value="ECO:0007669"/>
    <property type="project" value="UniProtKB-KW"/>
</dbReference>
<evidence type="ECO:0000259" key="4">
    <source>
        <dbReference type="Pfam" id="PF08241"/>
    </source>
</evidence>
<dbReference type="InterPro" id="IPR029063">
    <property type="entry name" value="SAM-dependent_MTases_sf"/>
</dbReference>
<organism evidence="5 6">
    <name type="scientific">Paraburkholderia acidiphila</name>
    <dbReference type="NCBI Taxonomy" id="2571747"/>
    <lineage>
        <taxon>Bacteria</taxon>
        <taxon>Pseudomonadati</taxon>
        <taxon>Pseudomonadota</taxon>
        <taxon>Betaproteobacteria</taxon>
        <taxon>Burkholderiales</taxon>
        <taxon>Burkholderiaceae</taxon>
        <taxon>Paraburkholderia</taxon>
    </lineage>
</organism>
<gene>
    <name evidence="5" type="ORF">FAZ97_22875</name>
</gene>
<protein>
    <submittedName>
        <fullName evidence="5">Methyltransferase domain-containing protein</fullName>
    </submittedName>
</protein>
<proteinExistence type="predicted"/>
<keyword evidence="3" id="KW-0949">S-adenosyl-L-methionine</keyword>
<name>A0A7Z2G9Z5_9BURK</name>
<evidence type="ECO:0000313" key="5">
    <source>
        <dbReference type="EMBL" id="QGZ57734.1"/>
    </source>
</evidence>
<dbReference type="Pfam" id="PF08241">
    <property type="entry name" value="Methyltransf_11"/>
    <property type="match status" value="1"/>
</dbReference>
<dbReference type="Proteomes" id="UP000434209">
    <property type="component" value="Chromosome 2"/>
</dbReference>
<evidence type="ECO:0000256" key="1">
    <source>
        <dbReference type="ARBA" id="ARBA00022603"/>
    </source>
</evidence>
<dbReference type="OrthoDB" id="7348755at2"/>
<evidence type="ECO:0000313" key="6">
    <source>
        <dbReference type="Proteomes" id="UP000434209"/>
    </source>
</evidence>
<dbReference type="AlphaFoldDB" id="A0A7Z2G9Z5"/>
<dbReference type="RefSeq" id="WP_158760672.1">
    <property type="nucleotide sequence ID" value="NZ_CP046910.1"/>
</dbReference>
<dbReference type="CDD" id="cd02440">
    <property type="entry name" value="AdoMet_MTases"/>
    <property type="match status" value="1"/>
</dbReference>
<dbReference type="GO" id="GO:0008757">
    <property type="term" value="F:S-adenosylmethionine-dependent methyltransferase activity"/>
    <property type="evidence" value="ECO:0007669"/>
    <property type="project" value="InterPro"/>
</dbReference>
<reference evidence="5 6" key="1">
    <citation type="submission" date="2019-12" db="EMBL/GenBank/DDBJ databases">
        <title>Paraburkholderia acidiphila 7Q-K02 sp. nov and Paraburkholderia acidisoli DHF22 sp. nov., two strains isolated from forest soil.</title>
        <authorList>
            <person name="Gao Z."/>
            <person name="Qiu L."/>
        </authorList>
    </citation>
    <scope>NUCLEOTIDE SEQUENCE [LARGE SCALE GENOMIC DNA]</scope>
    <source>
        <strain evidence="5 6">7Q-K02</strain>
    </source>
</reference>
<sequence>MDSRTISYYSKNAELVVDRYESIVNGLAEHFEVAFPSGSRVLDIGCGSGRDLAYLQTLECDVYGLDATPELVELAQSRHPELKGRIVCESIPSAQVPFGGAFDGVLCSAVLMHIPLEHQIAAAEFIERSLKPGGRLLYSVPSKRRDATTTENRDGHGRLFIPDLVEGYIDILVNQGFTLIERWCNADSLGRDEVEWASVLMQLRA</sequence>
<accession>A0A7Z2G9Z5</accession>
<feature type="domain" description="Methyltransferase type 11" evidence="4">
    <location>
        <begin position="42"/>
        <end position="137"/>
    </location>
</feature>